<dbReference type="PANTHER" id="PTHR34297">
    <property type="entry name" value="HYPOTHETICAL CYTOSOLIC PROTEIN-RELATED"/>
    <property type="match status" value="1"/>
</dbReference>
<dbReference type="EMBL" id="JAUBDH010000002">
    <property type="protein sequence ID" value="MDW0108917.1"/>
    <property type="molecule type" value="Genomic_DNA"/>
</dbReference>
<gene>
    <name evidence="2" type="ORF">QT716_02515</name>
</gene>
<evidence type="ECO:0000313" key="3">
    <source>
        <dbReference type="Proteomes" id="UP001280629"/>
    </source>
</evidence>
<sequence length="132" mass="14224">MADKTNSFFETNAKPGESLGRIELAPEVLEVIIGIATTEVEGIAMTSGNFATGVAEKLGKVIHGKGVKTNWIDNKLIIDVYCVAEEGELIPQVAENVQKKIREAVFHMTSIEAGEVNVHVTGIRSETLSVTE</sequence>
<accession>A0ABU4FXR6</accession>
<comment type="similarity">
    <text evidence="1">Belongs to the asp23 family.</text>
</comment>
<organism evidence="2 3">
    <name type="scientific">Sporosarcina aquimarina</name>
    <dbReference type="NCBI Taxonomy" id="114975"/>
    <lineage>
        <taxon>Bacteria</taxon>
        <taxon>Bacillati</taxon>
        <taxon>Bacillota</taxon>
        <taxon>Bacilli</taxon>
        <taxon>Bacillales</taxon>
        <taxon>Caryophanaceae</taxon>
        <taxon>Sporosarcina</taxon>
    </lineage>
</organism>
<keyword evidence="3" id="KW-1185">Reference proteome</keyword>
<dbReference type="RefSeq" id="WP_317934251.1">
    <property type="nucleotide sequence ID" value="NZ_JAUBDH010000002.1"/>
</dbReference>
<name>A0ABU4FXR6_9BACL</name>
<dbReference type="InterPro" id="IPR005531">
    <property type="entry name" value="Asp23"/>
</dbReference>
<protein>
    <submittedName>
        <fullName evidence="2">Asp23/Gls24 family envelope stress response protein</fullName>
    </submittedName>
</protein>
<evidence type="ECO:0000256" key="1">
    <source>
        <dbReference type="ARBA" id="ARBA00005721"/>
    </source>
</evidence>
<proteinExistence type="inferred from homology"/>
<dbReference type="PANTHER" id="PTHR34297:SF1">
    <property type="entry name" value="ASP23_GLS24 FAMILY ENVELOPE STRESS RESPONSE PROTEIN"/>
    <property type="match status" value="1"/>
</dbReference>
<evidence type="ECO:0000313" key="2">
    <source>
        <dbReference type="EMBL" id="MDW0108917.1"/>
    </source>
</evidence>
<comment type="caution">
    <text evidence="2">The sequence shown here is derived from an EMBL/GenBank/DDBJ whole genome shotgun (WGS) entry which is preliminary data.</text>
</comment>
<reference evidence="2 3" key="1">
    <citation type="submission" date="2023-06" db="EMBL/GenBank/DDBJ databases">
        <title>Sporosarcina sp. nov., isolated from Korean traditional fermented seafood 'Jeotgal'.</title>
        <authorList>
            <person name="Yang A.-I."/>
            <person name="Shin N.-R."/>
        </authorList>
    </citation>
    <scope>NUCLEOTIDE SEQUENCE [LARGE SCALE GENOMIC DNA]</scope>
    <source>
        <strain evidence="2 3">KCTC3840</strain>
    </source>
</reference>
<dbReference type="Pfam" id="PF03780">
    <property type="entry name" value="Asp23"/>
    <property type="match status" value="1"/>
</dbReference>
<dbReference type="Proteomes" id="UP001280629">
    <property type="component" value="Unassembled WGS sequence"/>
</dbReference>